<accession>A0A653DQ46</accession>
<evidence type="ECO:0000313" key="1">
    <source>
        <dbReference type="EMBL" id="VEN61458.1"/>
    </source>
</evidence>
<proteinExistence type="predicted"/>
<protein>
    <submittedName>
        <fullName evidence="1">Uncharacterized protein</fullName>
    </submittedName>
</protein>
<name>A0A653DQ46_CALMS</name>
<dbReference type="Proteomes" id="UP000410492">
    <property type="component" value="Unassembled WGS sequence"/>
</dbReference>
<dbReference type="EMBL" id="CAACVG010013187">
    <property type="protein sequence ID" value="VEN61458.1"/>
    <property type="molecule type" value="Genomic_DNA"/>
</dbReference>
<dbReference type="OrthoDB" id="5987936at2759"/>
<sequence length="36" mass="4043">MYDSCTPKPCFTMSVSILFHTQGHKHACNRAVTTND</sequence>
<keyword evidence="2" id="KW-1185">Reference proteome</keyword>
<dbReference type="AlphaFoldDB" id="A0A653DQ46"/>
<gene>
    <name evidence="1" type="ORF">CALMAC_LOCUS18861</name>
</gene>
<reference evidence="1 2" key="1">
    <citation type="submission" date="2019-01" db="EMBL/GenBank/DDBJ databases">
        <authorList>
            <person name="Sayadi A."/>
        </authorList>
    </citation>
    <scope>NUCLEOTIDE SEQUENCE [LARGE SCALE GENOMIC DNA]</scope>
</reference>
<organism evidence="1 2">
    <name type="scientific">Callosobruchus maculatus</name>
    <name type="common">Southern cowpea weevil</name>
    <name type="synonym">Pulse bruchid</name>
    <dbReference type="NCBI Taxonomy" id="64391"/>
    <lineage>
        <taxon>Eukaryota</taxon>
        <taxon>Metazoa</taxon>
        <taxon>Ecdysozoa</taxon>
        <taxon>Arthropoda</taxon>
        <taxon>Hexapoda</taxon>
        <taxon>Insecta</taxon>
        <taxon>Pterygota</taxon>
        <taxon>Neoptera</taxon>
        <taxon>Endopterygota</taxon>
        <taxon>Coleoptera</taxon>
        <taxon>Polyphaga</taxon>
        <taxon>Cucujiformia</taxon>
        <taxon>Chrysomeloidea</taxon>
        <taxon>Chrysomelidae</taxon>
        <taxon>Bruchinae</taxon>
        <taxon>Bruchini</taxon>
        <taxon>Callosobruchus</taxon>
    </lineage>
</organism>
<evidence type="ECO:0000313" key="2">
    <source>
        <dbReference type="Proteomes" id="UP000410492"/>
    </source>
</evidence>